<proteinExistence type="predicted"/>
<dbReference type="PROSITE" id="PS51208">
    <property type="entry name" value="AUTOTRANSPORTER"/>
    <property type="match status" value="1"/>
</dbReference>
<evidence type="ECO:0000313" key="4">
    <source>
        <dbReference type="EMBL" id="MCW6509451.1"/>
    </source>
</evidence>
<evidence type="ECO:0000313" key="5">
    <source>
        <dbReference type="Proteomes" id="UP001165667"/>
    </source>
</evidence>
<dbReference type="PANTHER" id="PTHR45642:SF139">
    <property type="entry name" value="SGNH HYDROLASE-TYPE ESTERASE DOMAIN-CONTAINING PROTEIN"/>
    <property type="match status" value="1"/>
</dbReference>
<evidence type="ECO:0000259" key="3">
    <source>
        <dbReference type="PROSITE" id="PS51208"/>
    </source>
</evidence>
<dbReference type="InterPro" id="IPR036514">
    <property type="entry name" value="SGNH_hydro_sf"/>
</dbReference>
<dbReference type="Proteomes" id="UP001165667">
    <property type="component" value="Unassembled WGS sequence"/>
</dbReference>
<feature type="compositionally biased region" description="Basic residues" evidence="2">
    <location>
        <begin position="931"/>
        <end position="948"/>
    </location>
</feature>
<evidence type="ECO:0000256" key="1">
    <source>
        <dbReference type="ARBA" id="ARBA00022729"/>
    </source>
</evidence>
<dbReference type="SUPFAM" id="SSF52266">
    <property type="entry name" value="SGNH hydrolase"/>
    <property type="match status" value="1"/>
</dbReference>
<reference evidence="4" key="1">
    <citation type="submission" date="2022-05" db="EMBL/GenBank/DDBJ databases">
        <authorList>
            <person name="Pankratov T."/>
        </authorList>
    </citation>
    <scope>NUCLEOTIDE SEQUENCE</scope>
    <source>
        <strain evidence="4">BP6-180914</strain>
    </source>
</reference>
<evidence type="ECO:0000256" key="2">
    <source>
        <dbReference type="SAM" id="MobiDB-lite"/>
    </source>
</evidence>
<keyword evidence="5" id="KW-1185">Reference proteome</keyword>
<dbReference type="EMBL" id="JAMOIM010000010">
    <property type="protein sequence ID" value="MCW6509451.1"/>
    <property type="molecule type" value="Genomic_DNA"/>
</dbReference>
<dbReference type="InterPro" id="IPR013425">
    <property type="entry name" value="Autotrns_rpt"/>
</dbReference>
<sequence length="969" mass="103757">MWLEYIQRAVAGTYDPSRNLAYGGAVVGDYVDNNLSSVGIKTLNEQISSDLIPAIKSGSSSAFGQRPLVTLWIGGNNYRQQMEDKSGLIFGNVPKDLNKADAQVRTVPSLLQTINDAFKANSSTSVTGATYYVLTVPDVSQTPKFSSADANDRNDLHSHIESTNYRLKEDLYNLGDQFASSPSQSRIVVVDAAALLNEVQANPQSFGFTEGRKNCYDDTANTGYLSANTRSAGGYVNGCSPRNVSQYLFWDAFHPTTKAHEMIAKYALNTDALEAGTQAQLDQPYVANIEVRDRTYAGKITGVGSMLKMGDRTLTLAGDNSYQGGTRLDDGTVRISQDNNLGAQAGALTFRGGTLNTTTTMTMQRDIITAPYKQAPDRIDDAGQDITRLVANFEVDQGTTLTLANNTFSGTGSVEKIGAGTLDIQSTVQDSRSLVDILDGTMLFDSKGTFRADRFQIFNGATMGGSGSVAGYVRNENGILRPGDQNGFGALTISGNYYQSRNGTLALNADFVNSKASELIATNADVRGKIDVTPITLAPTELPVIATTQSLSLSPDSITKTLAVAYGIKTVGDGRTANLYVAQADFTPAGVALNGDQQRAGDMLNELWAQNKVGDTDGALAKLATVMDPKTYAGLLEDFNTEGYGAAPVKQADSSAKFKTNLMSCPVFAGDGSLTVETECAWGRLYGSRTDRFADADDEGYRQTGGIMQVGAQRQIAANTFLGMSIGYEESSNRSRDGGSSSDGQGVSGGLALKRQLGPWLFAAALEGGSGWYRNTRSTGPLDGEVAHSDSRLDHVSGRLRAAYTFDFGPWYAKPYADLDLSYLHTPAFTEKDGGPLGLHVMGSNVFLATFIPTLEIGGRVNIGENWTARPYGSAGVSLVSDSNYAVRSVLTGAPLSDAYEKPDPHPQRAGQRQARGRRPGDPRPGGQGRDRRRLRPSIPLRNRHHPARISVLNRHGSFAEPDPEAASP</sequence>
<dbReference type="Pfam" id="PF12951">
    <property type="entry name" value="PATR"/>
    <property type="match status" value="1"/>
</dbReference>
<gene>
    <name evidence="4" type="ORF">M8523_15635</name>
</gene>
<dbReference type="InterPro" id="IPR050592">
    <property type="entry name" value="GDSL_lipolytic_enzyme"/>
</dbReference>
<dbReference type="InterPro" id="IPR005546">
    <property type="entry name" value="Autotransporte_beta"/>
</dbReference>
<accession>A0AA42CKN2</accession>
<feature type="region of interest" description="Disordered" evidence="2">
    <location>
        <begin position="896"/>
        <end position="969"/>
    </location>
</feature>
<dbReference type="Gene3D" id="3.40.50.1110">
    <property type="entry name" value="SGNH hydrolase"/>
    <property type="match status" value="1"/>
</dbReference>
<dbReference type="PANTHER" id="PTHR45642">
    <property type="entry name" value="GDSL ESTERASE/LIPASE EXL3"/>
    <property type="match status" value="1"/>
</dbReference>
<feature type="domain" description="Autotransporter" evidence="3">
    <location>
        <begin position="674"/>
        <end position="945"/>
    </location>
</feature>
<dbReference type="Pfam" id="PF00657">
    <property type="entry name" value="Lipase_GDSL"/>
    <property type="match status" value="1"/>
</dbReference>
<keyword evidence="1" id="KW-0732">Signal</keyword>
<name>A0AA42CKN2_9HYPH</name>
<dbReference type="InterPro" id="IPR001087">
    <property type="entry name" value="GDSL"/>
</dbReference>
<protein>
    <submittedName>
        <fullName evidence="4">Autotransporter domain-containing protein</fullName>
    </submittedName>
</protein>
<dbReference type="SUPFAM" id="SSF51126">
    <property type="entry name" value="Pectin lyase-like"/>
    <property type="match status" value="1"/>
</dbReference>
<comment type="caution">
    <text evidence="4">The sequence shown here is derived from an EMBL/GenBank/DDBJ whole genome shotgun (WGS) entry which is preliminary data.</text>
</comment>
<dbReference type="Pfam" id="PF03797">
    <property type="entry name" value="Autotransporter"/>
    <property type="match status" value="1"/>
</dbReference>
<dbReference type="SMART" id="SM00869">
    <property type="entry name" value="Autotransporter"/>
    <property type="match status" value="1"/>
</dbReference>
<dbReference type="InterPro" id="IPR011050">
    <property type="entry name" value="Pectin_lyase_fold/virulence"/>
</dbReference>
<dbReference type="AlphaFoldDB" id="A0AA42CKN2"/>
<dbReference type="GO" id="GO:0016788">
    <property type="term" value="F:hydrolase activity, acting on ester bonds"/>
    <property type="evidence" value="ECO:0007669"/>
    <property type="project" value="InterPro"/>
</dbReference>
<dbReference type="SUPFAM" id="SSF103515">
    <property type="entry name" value="Autotransporter"/>
    <property type="match status" value="1"/>
</dbReference>
<dbReference type="NCBIfam" id="TIGR02601">
    <property type="entry name" value="autotrns_rpt"/>
    <property type="match status" value="1"/>
</dbReference>
<dbReference type="InterPro" id="IPR036709">
    <property type="entry name" value="Autotransporte_beta_dom_sf"/>
</dbReference>
<dbReference type="Gene3D" id="2.40.128.130">
    <property type="entry name" value="Autotransporter beta-domain"/>
    <property type="match status" value="1"/>
</dbReference>
<organism evidence="4 5">
    <name type="scientific">Lichenifustis flavocetrariae</name>
    <dbReference type="NCBI Taxonomy" id="2949735"/>
    <lineage>
        <taxon>Bacteria</taxon>
        <taxon>Pseudomonadati</taxon>
        <taxon>Pseudomonadota</taxon>
        <taxon>Alphaproteobacteria</taxon>
        <taxon>Hyphomicrobiales</taxon>
        <taxon>Lichenihabitantaceae</taxon>
        <taxon>Lichenifustis</taxon>
    </lineage>
</organism>